<organism evidence="2 3">
    <name type="scientific">Anopheles atroparvus</name>
    <name type="common">European mosquito</name>
    <dbReference type="NCBI Taxonomy" id="41427"/>
    <lineage>
        <taxon>Eukaryota</taxon>
        <taxon>Metazoa</taxon>
        <taxon>Ecdysozoa</taxon>
        <taxon>Arthropoda</taxon>
        <taxon>Hexapoda</taxon>
        <taxon>Insecta</taxon>
        <taxon>Pterygota</taxon>
        <taxon>Neoptera</taxon>
        <taxon>Endopterygota</taxon>
        <taxon>Diptera</taxon>
        <taxon>Nematocera</taxon>
        <taxon>Culicoidea</taxon>
        <taxon>Culicidae</taxon>
        <taxon>Anophelinae</taxon>
        <taxon>Anopheles</taxon>
    </lineage>
</organism>
<proteinExistence type="predicted"/>
<keyword evidence="3" id="KW-1185">Reference proteome</keyword>
<name>A0AAG5DB54_ANOAO</name>
<dbReference type="EnsemblMetazoa" id="ENSAATROPT008952">
    <property type="protein sequence ID" value="ENSAATROPP008085"/>
    <property type="gene ID" value="ENSAATROPG007291"/>
</dbReference>
<dbReference type="AlphaFoldDB" id="A0AAG5DB54"/>
<accession>A0AAG5DB54</accession>
<feature type="region of interest" description="Disordered" evidence="1">
    <location>
        <begin position="78"/>
        <end position="112"/>
    </location>
</feature>
<sequence>MSSASQSELVLLVDEAIGIPDGVINCVELNRLLKQLAEGLTSSGKELENQRLLQDERLKALEEAFGEIHEAMNHFEEAQPEEEGDLNCEGDQEQQQVVPEIEEPEPSPGNDVQAQKLATEGDPDLVPAQAQQCSMHEEKLLSVIGDLDERLKKVEEVFCQKLDLLSSEFQAFQEKIVHKQTNLEEAASSVSVQQSASSTEQMDKMEKFSSQLTELHHQMEQLLSHRDQLPVQLEALLEEKLKGVEIDSKSGRTVGLADSVALKKSTSQGKEAAVTTQEVMENLSCLACDTKNVIQRVRNGGRYLGPRMSAKLAIVARRLEDSQDILPARGPGRQRSCGGAYTVVKADERIFRQVDLKFEEPSQKHSNKPVRHQ</sequence>
<evidence type="ECO:0000313" key="2">
    <source>
        <dbReference type="EnsemblMetazoa" id="ENSAATROPP008085"/>
    </source>
</evidence>
<reference evidence="2" key="1">
    <citation type="submission" date="2024-04" db="UniProtKB">
        <authorList>
            <consortium name="EnsemblMetazoa"/>
        </authorList>
    </citation>
    <scope>IDENTIFICATION</scope>
    <source>
        <strain evidence="2">EBRO</strain>
    </source>
</reference>
<evidence type="ECO:0000313" key="3">
    <source>
        <dbReference type="Proteomes" id="UP000075880"/>
    </source>
</evidence>
<feature type="compositionally biased region" description="Acidic residues" evidence="1">
    <location>
        <begin position="78"/>
        <end position="92"/>
    </location>
</feature>
<dbReference type="Proteomes" id="UP000075880">
    <property type="component" value="Unassembled WGS sequence"/>
</dbReference>
<protein>
    <submittedName>
        <fullName evidence="2">Uncharacterized protein</fullName>
    </submittedName>
</protein>
<evidence type="ECO:0000256" key="1">
    <source>
        <dbReference type="SAM" id="MobiDB-lite"/>
    </source>
</evidence>